<reference evidence="3 4" key="1">
    <citation type="submission" date="2018-06" db="EMBL/GenBank/DDBJ databases">
        <title>Fusarium incarnatum-equiseti species complex species 28.</title>
        <authorList>
            <person name="Gardiner D.M."/>
        </authorList>
    </citation>
    <scope>NUCLEOTIDE SEQUENCE [LARGE SCALE GENOMIC DNA]</scope>
    <source>
        <strain evidence="3 4">FIESC_28</strain>
    </source>
</reference>
<feature type="domain" description="SET" evidence="2">
    <location>
        <begin position="353"/>
        <end position="548"/>
    </location>
</feature>
<dbReference type="InterPro" id="IPR053209">
    <property type="entry name" value="Gramillin-biosynth_MTr"/>
</dbReference>
<dbReference type="GeneID" id="42000173"/>
<evidence type="ECO:0000259" key="2">
    <source>
        <dbReference type="PROSITE" id="PS50280"/>
    </source>
</evidence>
<evidence type="ECO:0000313" key="3">
    <source>
        <dbReference type="EMBL" id="RBR07248.1"/>
    </source>
</evidence>
<name>A0A366QSK4_9HYPO</name>
<dbReference type="PROSITE" id="PS50280">
    <property type="entry name" value="SET"/>
    <property type="match status" value="1"/>
</dbReference>
<dbReference type="InterPro" id="IPR001214">
    <property type="entry name" value="SET_dom"/>
</dbReference>
<dbReference type="InterPro" id="IPR046341">
    <property type="entry name" value="SET_dom_sf"/>
</dbReference>
<organism evidence="3 4">
    <name type="scientific">Fusarium coffeatum</name>
    <dbReference type="NCBI Taxonomy" id="231269"/>
    <lineage>
        <taxon>Eukaryota</taxon>
        <taxon>Fungi</taxon>
        <taxon>Dikarya</taxon>
        <taxon>Ascomycota</taxon>
        <taxon>Pezizomycotina</taxon>
        <taxon>Sordariomycetes</taxon>
        <taxon>Hypocreomycetidae</taxon>
        <taxon>Hypocreales</taxon>
        <taxon>Nectriaceae</taxon>
        <taxon>Fusarium</taxon>
        <taxon>Fusarium incarnatum-equiseti species complex</taxon>
    </lineage>
</organism>
<dbReference type="OrthoDB" id="438641at2759"/>
<protein>
    <recommendedName>
        <fullName evidence="2">SET domain-containing protein</fullName>
    </recommendedName>
</protein>
<dbReference type="EMBL" id="QKXC01000320">
    <property type="protein sequence ID" value="RBR07248.1"/>
    <property type="molecule type" value="Genomic_DNA"/>
</dbReference>
<gene>
    <name evidence="3" type="ORF">FIESC28_10747</name>
</gene>
<evidence type="ECO:0000256" key="1">
    <source>
        <dbReference type="PROSITE-ProRule" id="PRU00339"/>
    </source>
</evidence>
<dbReference type="PANTHER" id="PTHR47643:SF2">
    <property type="entry name" value="TPR DOMAIN PROTEIN (AFU_ORTHOLOGUE AFUA_5G12710)"/>
    <property type="match status" value="1"/>
</dbReference>
<evidence type="ECO:0000313" key="4">
    <source>
        <dbReference type="Proteomes" id="UP000253153"/>
    </source>
</evidence>
<feature type="repeat" description="TPR" evidence="1">
    <location>
        <begin position="275"/>
        <end position="308"/>
    </location>
</feature>
<accession>A0A366QSK4</accession>
<dbReference type="CDD" id="cd20071">
    <property type="entry name" value="SET_SMYD"/>
    <property type="match status" value="1"/>
</dbReference>
<sequence length="743" mass="83543">MDIKDVSNESQYIGYLKQIQAAAERAARRKGQAVRDHPPSQQLVSSFMMKLMASSYRPQSTENTIATTQVPAPYPPCILSANDLEPIMISDMRLETHHRGKKIMLRVLTPPDRITAVMAIVEDEKGTAVLLQLYHQPDETIVPATEILKPNMVYILKEPFFKCATDGTYSLRVDHPSDIIRLDGADDRIPSHWRPSMVISDKNSTDIRKQGNKAVQAKKWAEALRLYSLAIQAGQTLEERQLAFLNRSLANLNLDRPKQALLDIEQATNPAMPSEKSLFRKARALYELGEYQQSLETLEKLTQLFPENNAASSEKDRINERLKEQQTGEYDFKQMYKQAEITPPFIDCATFSAPVEIRESPDQGKGLFTTKAVSAGELLLCEKAFAYSFAGDEQSRKQTKILMNLATKRMVMGGQAQLLTLIVQKLYHNLSLSAEFGDLHHADYRKATVLETDGTPVVDSFLVEKITSLNNFGAPRTSRESFLRATSSSKDMTGGKDFEYTTSGIWLLASRINHSCVGNCRRSFIGDMQIVRATRDLAADTELFFSYRLPVPFESYQEAQRGFKNWGFTCDCELCLRKKATSKSVLQKRKAFADDLQRLLGHPDSGNGAKAIRLIKALEKTYPANNDCAFRLEFYDVYFAFGAHLMKDNQLNDAAKMILKGLEALGHSIIACPPNDITDRPRLEIKRWGVASDAAPWAFYNLANVYRQLAPELCLAAEHYAEVSYAMVVGEKETWPEVFSGSS</sequence>
<dbReference type="SMART" id="SM00317">
    <property type="entry name" value="SET"/>
    <property type="match status" value="1"/>
</dbReference>
<dbReference type="Proteomes" id="UP000253153">
    <property type="component" value="Unassembled WGS sequence"/>
</dbReference>
<dbReference type="PANTHER" id="PTHR47643">
    <property type="entry name" value="TPR DOMAIN PROTEIN (AFU_ORTHOLOGUE AFUA_5G12710)"/>
    <property type="match status" value="1"/>
</dbReference>
<dbReference type="SUPFAM" id="SSF82199">
    <property type="entry name" value="SET domain"/>
    <property type="match status" value="1"/>
</dbReference>
<keyword evidence="4" id="KW-1185">Reference proteome</keyword>
<dbReference type="InterPro" id="IPR019734">
    <property type="entry name" value="TPR_rpt"/>
</dbReference>
<dbReference type="Gene3D" id="2.170.270.10">
    <property type="entry name" value="SET domain"/>
    <property type="match status" value="1"/>
</dbReference>
<dbReference type="InterPro" id="IPR011990">
    <property type="entry name" value="TPR-like_helical_dom_sf"/>
</dbReference>
<dbReference type="Gene3D" id="1.25.40.10">
    <property type="entry name" value="Tetratricopeptide repeat domain"/>
    <property type="match status" value="1"/>
</dbReference>
<dbReference type="RefSeq" id="XP_031011045.1">
    <property type="nucleotide sequence ID" value="XM_031164877.1"/>
</dbReference>
<keyword evidence="1" id="KW-0802">TPR repeat</keyword>
<dbReference type="Pfam" id="PF00856">
    <property type="entry name" value="SET"/>
    <property type="match status" value="1"/>
</dbReference>
<dbReference type="PROSITE" id="PS50005">
    <property type="entry name" value="TPR"/>
    <property type="match status" value="1"/>
</dbReference>
<dbReference type="SUPFAM" id="SSF48452">
    <property type="entry name" value="TPR-like"/>
    <property type="match status" value="1"/>
</dbReference>
<dbReference type="AlphaFoldDB" id="A0A366QSK4"/>
<proteinExistence type="predicted"/>
<comment type="caution">
    <text evidence="3">The sequence shown here is derived from an EMBL/GenBank/DDBJ whole genome shotgun (WGS) entry which is preliminary data.</text>
</comment>
<dbReference type="SMART" id="SM00028">
    <property type="entry name" value="TPR"/>
    <property type="match status" value="3"/>
</dbReference>